<evidence type="ECO:0000256" key="12">
    <source>
        <dbReference type="ARBA" id="ARBA00022989"/>
    </source>
</evidence>
<evidence type="ECO:0000256" key="6">
    <source>
        <dbReference type="ARBA" id="ARBA00015850"/>
    </source>
</evidence>
<comment type="cofactor">
    <cofactor evidence="1 19">
        <name>Mg(2+)</name>
        <dbReference type="ChEBI" id="CHEBI:18420"/>
    </cofactor>
</comment>
<dbReference type="GO" id="GO:0051073">
    <property type="term" value="F:adenosylcobinamide-GDP ribazoletransferase activity"/>
    <property type="evidence" value="ECO:0007669"/>
    <property type="project" value="UniProtKB-UniRule"/>
</dbReference>
<dbReference type="PANTHER" id="PTHR34148">
    <property type="entry name" value="ADENOSYLCOBINAMIDE-GDP RIBAZOLETRANSFERASE"/>
    <property type="match status" value="1"/>
</dbReference>
<keyword evidence="8 19" id="KW-0169">Cobalamin biosynthesis</keyword>
<dbReference type="HAMAP" id="MF_00719">
    <property type="entry name" value="CobS"/>
    <property type="match status" value="1"/>
</dbReference>
<evidence type="ECO:0000256" key="4">
    <source>
        <dbReference type="ARBA" id="ARBA00010561"/>
    </source>
</evidence>
<dbReference type="KEGG" id="tog:HNI00_15750"/>
<keyword evidence="7 19" id="KW-1003">Cell membrane</keyword>
<evidence type="ECO:0000256" key="9">
    <source>
        <dbReference type="ARBA" id="ARBA00022679"/>
    </source>
</evidence>
<keyword evidence="10 19" id="KW-0812">Transmembrane</keyword>
<dbReference type="Pfam" id="PF02654">
    <property type="entry name" value="CobS"/>
    <property type="match status" value="1"/>
</dbReference>
<evidence type="ECO:0000256" key="7">
    <source>
        <dbReference type="ARBA" id="ARBA00022475"/>
    </source>
</evidence>
<feature type="transmembrane region" description="Helical" evidence="19">
    <location>
        <begin position="44"/>
        <end position="64"/>
    </location>
</feature>
<sequence>MSQGGAKLSTAVVNLAQTLAGAIAFYTCLPVPDWMHPAFPQVARMAPVVGLLIGALLGLVDASLHQLGMPVLTRSVVVVGLWVGVTGGLHLDGAMDTADGLAVLDPQRRLAVMADSRAGAFGVMAAIALLLLKTAALTDLADPALPRLLLLALAAGWGRWGQQVAIARYPYLKPTGKGAFHKAALPSLAHTLPSLLLLLSLSLYPALANPDPWRWSLILGLGAGAIALLLPAWFHRRLGGHTGDTYGAVVEWTEALVLVLCTLA</sequence>
<evidence type="ECO:0000256" key="16">
    <source>
        <dbReference type="ARBA" id="ARBA00032853"/>
    </source>
</evidence>
<evidence type="ECO:0000256" key="1">
    <source>
        <dbReference type="ARBA" id="ARBA00001946"/>
    </source>
</evidence>
<evidence type="ECO:0000256" key="15">
    <source>
        <dbReference type="ARBA" id="ARBA00032605"/>
    </source>
</evidence>
<evidence type="ECO:0000313" key="20">
    <source>
        <dbReference type="EMBL" id="WOB44439.1"/>
    </source>
</evidence>
<keyword evidence="13 19" id="KW-0472">Membrane</keyword>
<feature type="transmembrane region" description="Helical" evidence="19">
    <location>
        <begin position="144"/>
        <end position="162"/>
    </location>
</feature>
<dbReference type="NCBIfam" id="TIGR00317">
    <property type="entry name" value="cobS"/>
    <property type="match status" value="1"/>
</dbReference>
<keyword evidence="9 19" id="KW-0808">Transferase</keyword>
<evidence type="ECO:0000256" key="2">
    <source>
        <dbReference type="ARBA" id="ARBA00004651"/>
    </source>
</evidence>
<comment type="catalytic activity">
    <reaction evidence="18 19">
        <text>alpha-ribazole 5'-phosphate + adenosylcob(III)inamide-GDP = adenosylcob(III)alamin 5'-phosphate + GMP + H(+)</text>
        <dbReference type="Rhea" id="RHEA:23560"/>
        <dbReference type="ChEBI" id="CHEBI:15378"/>
        <dbReference type="ChEBI" id="CHEBI:57918"/>
        <dbReference type="ChEBI" id="CHEBI:58115"/>
        <dbReference type="ChEBI" id="CHEBI:60487"/>
        <dbReference type="ChEBI" id="CHEBI:60493"/>
        <dbReference type="EC" id="2.7.8.26"/>
    </reaction>
</comment>
<feature type="transmembrane region" description="Helical" evidence="19">
    <location>
        <begin position="213"/>
        <end position="234"/>
    </location>
</feature>
<dbReference type="EC" id="2.7.8.26" evidence="5 19"/>
<evidence type="ECO:0000256" key="5">
    <source>
        <dbReference type="ARBA" id="ARBA00013200"/>
    </source>
</evidence>
<comment type="subcellular location">
    <subcellularLocation>
        <location evidence="2 19">Cell membrane</location>
        <topology evidence="2 19">Multi-pass membrane protein</topology>
    </subcellularLocation>
</comment>
<gene>
    <name evidence="19" type="primary">cobS</name>
    <name evidence="20" type="ORF">HNI00_15750</name>
</gene>
<protein>
    <recommendedName>
        <fullName evidence="6 19">Adenosylcobinamide-GDP ribazoletransferase</fullName>
        <ecNumber evidence="5 19">2.7.8.26</ecNumber>
    </recommendedName>
    <alternativeName>
        <fullName evidence="16 19">Cobalamin synthase</fullName>
    </alternativeName>
    <alternativeName>
        <fullName evidence="15 19">Cobalamin-5'-phosphate synthase</fullName>
    </alternativeName>
</protein>
<reference evidence="20" key="1">
    <citation type="submission" date="2020-05" db="EMBL/GenBank/DDBJ databases">
        <authorList>
            <person name="Zhu T."/>
            <person name="Keshari N."/>
            <person name="Lu X."/>
        </authorList>
    </citation>
    <scope>NUCLEOTIDE SEQUENCE</scope>
    <source>
        <strain evidence="20">NK1-22</strain>
    </source>
</reference>
<name>A0AA97BDJ3_9CYAN</name>
<feature type="transmembrane region" description="Helical" evidence="19">
    <location>
        <begin position="183"/>
        <end position="207"/>
    </location>
</feature>
<proteinExistence type="inferred from homology"/>
<dbReference type="PANTHER" id="PTHR34148:SF1">
    <property type="entry name" value="ADENOSYLCOBINAMIDE-GDP RIBAZOLETRANSFERASE"/>
    <property type="match status" value="1"/>
</dbReference>
<evidence type="ECO:0000256" key="11">
    <source>
        <dbReference type="ARBA" id="ARBA00022842"/>
    </source>
</evidence>
<comment type="catalytic activity">
    <reaction evidence="17 19">
        <text>alpha-ribazole + adenosylcob(III)inamide-GDP = adenosylcob(III)alamin + GMP + H(+)</text>
        <dbReference type="Rhea" id="RHEA:16049"/>
        <dbReference type="ChEBI" id="CHEBI:10329"/>
        <dbReference type="ChEBI" id="CHEBI:15378"/>
        <dbReference type="ChEBI" id="CHEBI:18408"/>
        <dbReference type="ChEBI" id="CHEBI:58115"/>
        <dbReference type="ChEBI" id="CHEBI:60487"/>
        <dbReference type="EC" id="2.7.8.26"/>
    </reaction>
</comment>
<evidence type="ECO:0000256" key="13">
    <source>
        <dbReference type="ARBA" id="ARBA00023136"/>
    </source>
</evidence>
<dbReference type="EMBL" id="CP053540">
    <property type="protein sequence ID" value="WOB44439.1"/>
    <property type="molecule type" value="Genomic_DNA"/>
</dbReference>
<feature type="transmembrane region" description="Helical" evidence="19">
    <location>
        <begin position="118"/>
        <end position="138"/>
    </location>
</feature>
<evidence type="ECO:0000256" key="10">
    <source>
        <dbReference type="ARBA" id="ARBA00022692"/>
    </source>
</evidence>
<dbReference type="GO" id="GO:0009236">
    <property type="term" value="P:cobalamin biosynthetic process"/>
    <property type="evidence" value="ECO:0007669"/>
    <property type="project" value="UniProtKB-UniRule"/>
</dbReference>
<feature type="transmembrane region" description="Helical" evidence="19">
    <location>
        <begin position="12"/>
        <end position="32"/>
    </location>
</feature>
<comment type="similarity">
    <text evidence="4 19">Belongs to the CobS family.</text>
</comment>
<dbReference type="GO" id="GO:0008818">
    <property type="term" value="F:cobalamin 5'-phosphate synthase activity"/>
    <property type="evidence" value="ECO:0007669"/>
    <property type="project" value="UniProtKB-UniRule"/>
</dbReference>
<comment type="pathway">
    <text evidence="3 19">Cofactor biosynthesis; adenosylcobalamin biosynthesis; adenosylcobalamin from cob(II)yrinate a,c-diamide: step 7/7.</text>
</comment>
<accession>A0AA97BDJ3</accession>
<dbReference type="GO" id="GO:0005886">
    <property type="term" value="C:plasma membrane"/>
    <property type="evidence" value="ECO:0007669"/>
    <property type="project" value="UniProtKB-SubCell"/>
</dbReference>
<evidence type="ECO:0000256" key="14">
    <source>
        <dbReference type="ARBA" id="ARBA00025228"/>
    </source>
</evidence>
<evidence type="ECO:0000256" key="8">
    <source>
        <dbReference type="ARBA" id="ARBA00022573"/>
    </source>
</evidence>
<keyword evidence="11 19" id="KW-0460">Magnesium</keyword>
<dbReference type="InterPro" id="IPR003805">
    <property type="entry name" value="CobS"/>
</dbReference>
<keyword evidence="12 19" id="KW-1133">Transmembrane helix</keyword>
<evidence type="ECO:0000256" key="19">
    <source>
        <dbReference type="HAMAP-Rule" id="MF_00719"/>
    </source>
</evidence>
<dbReference type="AlphaFoldDB" id="A0AA97BDJ3"/>
<comment type="function">
    <text evidence="14 19">Joins adenosylcobinamide-GDP and alpha-ribazole to generate adenosylcobalamin (Ado-cobalamin). Also synthesizes adenosylcobalamin 5'-phosphate from adenosylcobinamide-GDP and alpha-ribazole 5'-phosphate.</text>
</comment>
<evidence type="ECO:0000256" key="3">
    <source>
        <dbReference type="ARBA" id="ARBA00004663"/>
    </source>
</evidence>
<organism evidence="20">
    <name type="scientific">Thermoleptolyngbya oregonensis NK1-22</name>
    <dbReference type="NCBI Taxonomy" id="2547457"/>
    <lineage>
        <taxon>Bacteria</taxon>
        <taxon>Bacillati</taxon>
        <taxon>Cyanobacteriota</taxon>
        <taxon>Cyanophyceae</taxon>
        <taxon>Oculatellales</taxon>
        <taxon>Oculatellaceae</taxon>
        <taxon>Thermoleptolyngbya</taxon>
    </lineage>
</organism>
<dbReference type="RefSeq" id="WP_316787524.1">
    <property type="nucleotide sequence ID" value="NZ_CP053540.1"/>
</dbReference>
<evidence type="ECO:0000256" key="18">
    <source>
        <dbReference type="ARBA" id="ARBA00049504"/>
    </source>
</evidence>
<evidence type="ECO:0000256" key="17">
    <source>
        <dbReference type="ARBA" id="ARBA00048623"/>
    </source>
</evidence>